<feature type="domain" description="Nitroreductase" evidence="1">
    <location>
        <begin position="42"/>
        <end position="209"/>
    </location>
</feature>
<keyword evidence="3" id="KW-1185">Reference proteome</keyword>
<dbReference type="GO" id="GO:0016491">
    <property type="term" value="F:oxidoreductase activity"/>
    <property type="evidence" value="ECO:0007669"/>
    <property type="project" value="InterPro"/>
</dbReference>
<dbReference type="KEGG" id="mro:MROS_0958"/>
<evidence type="ECO:0000313" key="2">
    <source>
        <dbReference type="EMBL" id="AFN74199.1"/>
    </source>
</evidence>
<dbReference type="InterPro" id="IPR052544">
    <property type="entry name" value="Bacteriocin_Proc_Enz"/>
</dbReference>
<dbReference type="STRING" id="1191523.MROS_0958"/>
<dbReference type="Pfam" id="PF00881">
    <property type="entry name" value="Nitroreductase"/>
    <property type="match status" value="1"/>
</dbReference>
<dbReference type="Proteomes" id="UP000009011">
    <property type="component" value="Chromosome"/>
</dbReference>
<protein>
    <submittedName>
        <fullName evidence="2">Nitroreductase</fullName>
    </submittedName>
</protein>
<dbReference type="PANTHER" id="PTHR43745">
    <property type="entry name" value="NITROREDUCTASE MJ1384-RELATED"/>
    <property type="match status" value="1"/>
</dbReference>
<dbReference type="PATRIC" id="fig|1191523.3.peg.1012"/>
<accession>I6ZQ53</accession>
<evidence type="ECO:0000313" key="3">
    <source>
        <dbReference type="Proteomes" id="UP000009011"/>
    </source>
</evidence>
<dbReference type="InterPro" id="IPR000415">
    <property type="entry name" value="Nitroreductase-like"/>
</dbReference>
<dbReference type="SUPFAM" id="SSF55469">
    <property type="entry name" value="FMN-dependent nitroreductase-like"/>
    <property type="match status" value="1"/>
</dbReference>
<dbReference type="HOGENOM" id="CLU_059362_1_0_10"/>
<dbReference type="Gene3D" id="3.40.109.10">
    <property type="entry name" value="NADH Oxidase"/>
    <property type="match status" value="1"/>
</dbReference>
<organism evidence="2 3">
    <name type="scientific">Melioribacter roseus (strain DSM 23840 / JCM 17771 / VKM B-2668 / P3M-2)</name>
    <dbReference type="NCBI Taxonomy" id="1191523"/>
    <lineage>
        <taxon>Bacteria</taxon>
        <taxon>Pseudomonadati</taxon>
        <taxon>Ignavibacteriota</taxon>
        <taxon>Ignavibacteria</taxon>
        <taxon>Ignavibacteriales</taxon>
        <taxon>Melioribacteraceae</taxon>
        <taxon>Melioribacter</taxon>
    </lineage>
</organism>
<dbReference type="RefSeq" id="WP_014855635.1">
    <property type="nucleotide sequence ID" value="NC_018178.1"/>
</dbReference>
<proteinExistence type="predicted"/>
<dbReference type="CDD" id="cd02142">
    <property type="entry name" value="McbC_SagB-like_oxidoreductase"/>
    <property type="match status" value="1"/>
</dbReference>
<reference evidence="2 3" key="1">
    <citation type="journal article" date="2013" name="PLoS ONE">
        <title>Genomic analysis of Melioribacter roseus, facultatively anaerobic organotrophic bacterium representing a novel deep lineage within Bacteriodetes/Chlorobi group.</title>
        <authorList>
            <person name="Kadnikov V.V."/>
            <person name="Mardanov A.V."/>
            <person name="Podosokorskaya O.A."/>
            <person name="Gavrilov S.N."/>
            <person name="Kublanov I.V."/>
            <person name="Beletsky A.V."/>
            <person name="Bonch-Osmolovskaya E.A."/>
            <person name="Ravin N.V."/>
        </authorList>
    </citation>
    <scope>NUCLEOTIDE SEQUENCE [LARGE SCALE GENOMIC DNA]</scope>
    <source>
        <strain evidence="3">JCM 17771 / P3M-2</strain>
    </source>
</reference>
<dbReference type="eggNOG" id="COG0778">
    <property type="taxonomic scope" value="Bacteria"/>
</dbReference>
<evidence type="ECO:0000259" key="1">
    <source>
        <dbReference type="Pfam" id="PF00881"/>
    </source>
</evidence>
<dbReference type="EMBL" id="CP003557">
    <property type="protein sequence ID" value="AFN74199.1"/>
    <property type="molecule type" value="Genomic_DNA"/>
</dbReference>
<dbReference type="InterPro" id="IPR029479">
    <property type="entry name" value="Nitroreductase"/>
</dbReference>
<gene>
    <name evidence="2" type="ordered locus">MROS_0958</name>
</gene>
<name>I6ZQ53_MELRP</name>
<sequence>MKSMLVVFLLFFVGITTGQENGAIKLPEPDTNGGAPLMTALQKRSSNRNFDTLSLSMRQVSNLLWAAYGINRPESGKRTAPSAMNWREYTIYLFDKNGVYAYDPETHALMKILKGDYRGYCGVQDFVSVAPLNLVYVSDFSKMSRIEDEEMKLIFTSADCGFIAQNVYLYCASEGLAVVVRGLIERDKLSSLLKLKPEQKIILSQTVGYPKK</sequence>
<dbReference type="AlphaFoldDB" id="I6ZQ53"/>
<dbReference type="PANTHER" id="PTHR43745:SF2">
    <property type="entry name" value="NITROREDUCTASE MJ1384-RELATED"/>
    <property type="match status" value="1"/>
</dbReference>